<dbReference type="PRINTS" id="PR00369">
    <property type="entry name" value="FLAVODOXIN"/>
</dbReference>
<dbReference type="PANTHER" id="PTHR19384">
    <property type="entry name" value="NITRIC OXIDE SYNTHASE-RELATED"/>
    <property type="match status" value="1"/>
</dbReference>
<comment type="cofactor">
    <cofactor evidence="1">
        <name>FMN</name>
        <dbReference type="ChEBI" id="CHEBI:58210"/>
    </cofactor>
</comment>
<feature type="domain" description="Flavodoxin-like" evidence="5">
    <location>
        <begin position="4"/>
        <end position="141"/>
    </location>
</feature>
<proteinExistence type="predicted"/>
<keyword evidence="4" id="KW-0813">Transport</keyword>
<evidence type="ECO:0000313" key="6">
    <source>
        <dbReference type="EMBL" id="OHU86446.1"/>
    </source>
</evidence>
<evidence type="ECO:0000256" key="2">
    <source>
        <dbReference type="ARBA" id="ARBA00022630"/>
    </source>
</evidence>
<protein>
    <submittedName>
        <fullName evidence="6">FMN-binding protein MioC</fullName>
    </submittedName>
</protein>
<dbReference type="EMBL" id="MKJU01000038">
    <property type="protein sequence ID" value="OHU86446.1"/>
    <property type="molecule type" value="Genomic_DNA"/>
</dbReference>
<dbReference type="InterPro" id="IPR001094">
    <property type="entry name" value="Flavdoxin-like"/>
</dbReference>
<dbReference type="RefSeq" id="WP_070988084.1">
    <property type="nucleotide sequence ID" value="NZ_MKJU01000038.1"/>
</dbReference>
<dbReference type="GO" id="GO:0050660">
    <property type="term" value="F:flavin adenine dinucleotide binding"/>
    <property type="evidence" value="ECO:0007669"/>
    <property type="project" value="TreeGrafter"/>
</dbReference>
<reference evidence="6 7" key="1">
    <citation type="submission" date="2016-09" db="EMBL/GenBank/DDBJ databases">
        <title>Pseudoalteromonas amylolytica sp. nov., isolated from the surface seawater.</title>
        <authorList>
            <person name="Wu Y.-H."/>
            <person name="Cheng H."/>
            <person name="Jin X.-B."/>
            <person name="Wang C.-S."/>
            <person name="Xu X.-W."/>
        </authorList>
    </citation>
    <scope>NUCLEOTIDE SEQUENCE [LARGE SCALE GENOMIC DNA]</scope>
    <source>
        <strain evidence="6 7">JW1</strain>
    </source>
</reference>
<keyword evidence="4" id="KW-0249">Electron transport</keyword>
<dbReference type="GO" id="GO:0010181">
    <property type="term" value="F:FMN binding"/>
    <property type="evidence" value="ECO:0007669"/>
    <property type="project" value="InterPro"/>
</dbReference>
<dbReference type="Proteomes" id="UP000179786">
    <property type="component" value="Unassembled WGS sequence"/>
</dbReference>
<evidence type="ECO:0000259" key="5">
    <source>
        <dbReference type="PROSITE" id="PS50902"/>
    </source>
</evidence>
<keyword evidence="7" id="KW-1185">Reference proteome</keyword>
<dbReference type="STRING" id="1859457.BET10_01745"/>
<dbReference type="GO" id="GO:0016491">
    <property type="term" value="F:oxidoreductase activity"/>
    <property type="evidence" value="ECO:0007669"/>
    <property type="project" value="TreeGrafter"/>
</dbReference>
<evidence type="ECO:0000256" key="4">
    <source>
        <dbReference type="ARBA" id="ARBA00022982"/>
    </source>
</evidence>
<gene>
    <name evidence="6" type="ORF">BET10_01745</name>
</gene>
<dbReference type="PANTHER" id="PTHR19384:SF128">
    <property type="entry name" value="NADPH OXIDOREDUCTASE A"/>
    <property type="match status" value="1"/>
</dbReference>
<sequence>MQHIEIIVGSQMGSAEYVAEQLQEALQDQGIVTALHEQPMLNDIVHPLWLVVTSTYGAGDYPDNLLSFISELDQQNNLDHIDFAVVGIGDTSYDTYNFAAKNCSQLLINKGATQLLANLEIDVLGDALPEDTALQWLPQLLEKLTQTK</sequence>
<accession>A0A1S1MMM8</accession>
<comment type="caution">
    <text evidence="6">The sequence shown here is derived from an EMBL/GenBank/DDBJ whole genome shotgun (WGS) entry which is preliminary data.</text>
</comment>
<keyword evidence="3" id="KW-0288">FMN</keyword>
<dbReference type="AlphaFoldDB" id="A0A1S1MMM8"/>
<organism evidence="6 7">
    <name type="scientific">Pseudoalteromonas amylolytica</name>
    <dbReference type="NCBI Taxonomy" id="1859457"/>
    <lineage>
        <taxon>Bacteria</taxon>
        <taxon>Pseudomonadati</taxon>
        <taxon>Pseudomonadota</taxon>
        <taxon>Gammaproteobacteria</taxon>
        <taxon>Alteromonadales</taxon>
        <taxon>Pseudoalteromonadaceae</taxon>
        <taxon>Pseudoalteromonas</taxon>
    </lineage>
</organism>
<dbReference type="InterPro" id="IPR008254">
    <property type="entry name" value="Flavodoxin/NO_synth"/>
</dbReference>
<dbReference type="GO" id="GO:0005829">
    <property type="term" value="C:cytosol"/>
    <property type="evidence" value="ECO:0007669"/>
    <property type="project" value="TreeGrafter"/>
</dbReference>
<keyword evidence="2" id="KW-0285">Flavoprotein</keyword>
<evidence type="ECO:0000256" key="1">
    <source>
        <dbReference type="ARBA" id="ARBA00001917"/>
    </source>
</evidence>
<name>A0A1S1MMM8_9GAMM</name>
<evidence type="ECO:0000313" key="7">
    <source>
        <dbReference type="Proteomes" id="UP000179786"/>
    </source>
</evidence>
<dbReference type="PROSITE" id="PS50902">
    <property type="entry name" value="FLAVODOXIN_LIKE"/>
    <property type="match status" value="1"/>
</dbReference>
<dbReference type="Pfam" id="PF00258">
    <property type="entry name" value="Flavodoxin_1"/>
    <property type="match status" value="1"/>
</dbReference>
<dbReference type="SUPFAM" id="SSF52218">
    <property type="entry name" value="Flavoproteins"/>
    <property type="match status" value="1"/>
</dbReference>
<evidence type="ECO:0000256" key="3">
    <source>
        <dbReference type="ARBA" id="ARBA00022643"/>
    </source>
</evidence>
<dbReference type="InterPro" id="IPR029039">
    <property type="entry name" value="Flavoprotein-like_sf"/>
</dbReference>
<dbReference type="NCBIfam" id="NF006531">
    <property type="entry name" value="PRK09004.1"/>
    <property type="match status" value="1"/>
</dbReference>
<dbReference type="Gene3D" id="3.40.50.360">
    <property type="match status" value="1"/>
</dbReference>
<dbReference type="OrthoDB" id="359268at2"/>